<sequence>MRFLFPKAVPCLNCNNQFYLKGRLRTIFRRPFLSQVKDELGERISL</sequence>
<protein>
    <submittedName>
        <fullName evidence="1">Uncharacterized protein</fullName>
    </submittedName>
</protein>
<dbReference type="AlphaFoldDB" id="I2NPC5"/>
<comment type="caution">
    <text evidence="1">The sequence shown here is derived from an EMBL/GenBank/DDBJ whole genome shotgun (WGS) entry which is preliminary data.</text>
</comment>
<dbReference type="EMBL" id="AJMT01000127">
    <property type="protein sequence ID" value="EIG27686.1"/>
    <property type="molecule type" value="Genomic_DNA"/>
</dbReference>
<proteinExistence type="predicted"/>
<gene>
    <name evidence="1" type="ORF">HMPREF1051_0157</name>
</gene>
<dbReference type="Proteomes" id="UP000004473">
    <property type="component" value="Unassembled WGS sequence"/>
</dbReference>
<evidence type="ECO:0000313" key="2">
    <source>
        <dbReference type="Proteomes" id="UP000004473"/>
    </source>
</evidence>
<evidence type="ECO:0000313" key="1">
    <source>
        <dbReference type="EMBL" id="EIG27686.1"/>
    </source>
</evidence>
<organism evidence="1 2">
    <name type="scientific">Neisseria sicca VK64</name>
    <dbReference type="NCBI Taxonomy" id="1095748"/>
    <lineage>
        <taxon>Bacteria</taxon>
        <taxon>Pseudomonadati</taxon>
        <taxon>Pseudomonadota</taxon>
        <taxon>Betaproteobacteria</taxon>
        <taxon>Neisseriales</taxon>
        <taxon>Neisseriaceae</taxon>
        <taxon>Neisseria</taxon>
    </lineage>
</organism>
<name>I2NPC5_NEISI</name>
<accession>I2NPC5</accession>
<reference evidence="1 2" key="1">
    <citation type="submission" date="2012-04" db="EMBL/GenBank/DDBJ databases">
        <authorList>
            <person name="Harkins D.M."/>
            <person name="Madupu R."/>
            <person name="Durkin A.S."/>
            <person name="Torralba M."/>
            <person name="Methe B."/>
            <person name="Sutton G.G."/>
            <person name="Nelson K.E."/>
        </authorList>
    </citation>
    <scope>NUCLEOTIDE SEQUENCE [LARGE SCALE GENOMIC DNA]</scope>
    <source>
        <strain evidence="1 2">VK64</strain>
    </source>
</reference>